<protein>
    <submittedName>
        <fullName evidence="8">GroES-like protein</fullName>
    </submittedName>
</protein>
<dbReference type="CDD" id="cd08297">
    <property type="entry name" value="CAD3"/>
    <property type="match status" value="1"/>
</dbReference>
<dbReference type="InterPro" id="IPR013154">
    <property type="entry name" value="ADH-like_N"/>
</dbReference>
<dbReference type="GO" id="GO:0046872">
    <property type="term" value="F:metal ion binding"/>
    <property type="evidence" value="ECO:0007669"/>
    <property type="project" value="UniProtKB-KW"/>
</dbReference>
<dbReference type="GO" id="GO:0005737">
    <property type="term" value="C:cytoplasm"/>
    <property type="evidence" value="ECO:0007669"/>
    <property type="project" value="TreeGrafter"/>
</dbReference>
<dbReference type="SUPFAM" id="SSF50129">
    <property type="entry name" value="GroES-like"/>
    <property type="match status" value="1"/>
</dbReference>
<gene>
    <name evidence="8" type="ORF">K469DRAFT_734010</name>
</gene>
<dbReference type="InterPro" id="IPR036291">
    <property type="entry name" value="NAD(P)-bd_dom_sf"/>
</dbReference>
<comment type="similarity">
    <text evidence="2">Belongs to the zinc-containing alcohol dehydrogenase family.</text>
</comment>
<evidence type="ECO:0000313" key="9">
    <source>
        <dbReference type="Proteomes" id="UP000800200"/>
    </source>
</evidence>
<dbReference type="SMART" id="SM00829">
    <property type="entry name" value="PKS_ER"/>
    <property type="match status" value="1"/>
</dbReference>
<dbReference type="SUPFAM" id="SSF51735">
    <property type="entry name" value="NAD(P)-binding Rossmann-fold domains"/>
    <property type="match status" value="1"/>
</dbReference>
<sequence>MGSPKLTKETMLAQQYDARDNKLHLNEVPIPEPRDHEVLVKIACASLCHSDVMLFEPNDQGLILGKNPVTIGHEATGVVVSTGSGEAASNFKEGDKVGFICAVECCYDCDPCRKTHNAWCQTGKTKMQGFTLDGYFAEYVCVDARATMVLPDGIDVKSAAPLFCAGVTAYHSVEDCELKPGQWMAIIGCGGLGHLGIQYARAMGYNVIGLDIADQALEEAKKCGADHVFNSKTDNDWQKKVLEITGGGVDAAVNFTASKKSYDDAPAIIKPGLGLLMIVGIPREPLQLNALDIALGRYRVKGSNNGTCYNMRPAIEFSAKHNIKPHLTLYKLEELPKMVELMNFHKAQGRMGVVFD</sequence>
<dbReference type="InterPro" id="IPR020843">
    <property type="entry name" value="ER"/>
</dbReference>
<dbReference type="GO" id="GO:0004022">
    <property type="term" value="F:alcohol dehydrogenase (NAD+) activity"/>
    <property type="evidence" value="ECO:0007669"/>
    <property type="project" value="TreeGrafter"/>
</dbReference>
<organism evidence="8 9">
    <name type="scientific">Zopfia rhizophila CBS 207.26</name>
    <dbReference type="NCBI Taxonomy" id="1314779"/>
    <lineage>
        <taxon>Eukaryota</taxon>
        <taxon>Fungi</taxon>
        <taxon>Dikarya</taxon>
        <taxon>Ascomycota</taxon>
        <taxon>Pezizomycotina</taxon>
        <taxon>Dothideomycetes</taxon>
        <taxon>Dothideomycetes incertae sedis</taxon>
        <taxon>Zopfiaceae</taxon>
        <taxon>Zopfia</taxon>
    </lineage>
</organism>
<keyword evidence="6" id="KW-0520">NAD</keyword>
<evidence type="ECO:0000256" key="4">
    <source>
        <dbReference type="ARBA" id="ARBA00022833"/>
    </source>
</evidence>
<evidence type="ECO:0000256" key="5">
    <source>
        <dbReference type="ARBA" id="ARBA00023002"/>
    </source>
</evidence>
<keyword evidence="4" id="KW-0862">Zinc</keyword>
<dbReference type="Pfam" id="PF08240">
    <property type="entry name" value="ADH_N"/>
    <property type="match status" value="1"/>
</dbReference>
<dbReference type="PANTHER" id="PTHR42940">
    <property type="entry name" value="ALCOHOL DEHYDROGENASE 1-RELATED"/>
    <property type="match status" value="1"/>
</dbReference>
<dbReference type="FunFam" id="3.40.50.720:FF:000039">
    <property type="entry name" value="Alcohol dehydrogenase AdhP"/>
    <property type="match status" value="1"/>
</dbReference>
<evidence type="ECO:0000256" key="2">
    <source>
        <dbReference type="ARBA" id="ARBA00008072"/>
    </source>
</evidence>
<comment type="cofactor">
    <cofactor evidence="1">
        <name>Zn(2+)</name>
        <dbReference type="ChEBI" id="CHEBI:29105"/>
    </cofactor>
</comment>
<dbReference type="Pfam" id="PF00107">
    <property type="entry name" value="ADH_zinc_N"/>
    <property type="match status" value="1"/>
</dbReference>
<dbReference type="Gene3D" id="3.40.50.720">
    <property type="entry name" value="NAD(P)-binding Rossmann-like Domain"/>
    <property type="match status" value="1"/>
</dbReference>
<name>A0A6A6EUX0_9PEZI</name>
<evidence type="ECO:0000256" key="6">
    <source>
        <dbReference type="ARBA" id="ARBA00023027"/>
    </source>
</evidence>
<dbReference type="OrthoDB" id="1879366at2759"/>
<keyword evidence="3" id="KW-0479">Metal-binding</keyword>
<accession>A0A6A6EUX0</accession>
<dbReference type="InterPro" id="IPR011032">
    <property type="entry name" value="GroES-like_sf"/>
</dbReference>
<dbReference type="AlphaFoldDB" id="A0A6A6EUX0"/>
<keyword evidence="9" id="KW-1185">Reference proteome</keyword>
<evidence type="ECO:0000256" key="3">
    <source>
        <dbReference type="ARBA" id="ARBA00022723"/>
    </source>
</evidence>
<reference evidence="8" key="1">
    <citation type="journal article" date="2020" name="Stud. Mycol.">
        <title>101 Dothideomycetes genomes: a test case for predicting lifestyles and emergence of pathogens.</title>
        <authorList>
            <person name="Haridas S."/>
            <person name="Albert R."/>
            <person name="Binder M."/>
            <person name="Bloem J."/>
            <person name="Labutti K."/>
            <person name="Salamov A."/>
            <person name="Andreopoulos B."/>
            <person name="Baker S."/>
            <person name="Barry K."/>
            <person name="Bills G."/>
            <person name="Bluhm B."/>
            <person name="Cannon C."/>
            <person name="Castanera R."/>
            <person name="Culley D."/>
            <person name="Daum C."/>
            <person name="Ezra D."/>
            <person name="Gonzalez J."/>
            <person name="Henrissat B."/>
            <person name="Kuo A."/>
            <person name="Liang C."/>
            <person name="Lipzen A."/>
            <person name="Lutzoni F."/>
            <person name="Magnuson J."/>
            <person name="Mondo S."/>
            <person name="Nolan M."/>
            <person name="Ohm R."/>
            <person name="Pangilinan J."/>
            <person name="Park H.-J."/>
            <person name="Ramirez L."/>
            <person name="Alfaro M."/>
            <person name="Sun H."/>
            <person name="Tritt A."/>
            <person name="Yoshinaga Y."/>
            <person name="Zwiers L.-H."/>
            <person name="Turgeon B."/>
            <person name="Goodwin S."/>
            <person name="Spatafora J."/>
            <person name="Crous P."/>
            <person name="Grigoriev I."/>
        </authorList>
    </citation>
    <scope>NUCLEOTIDE SEQUENCE</scope>
    <source>
        <strain evidence="8">CBS 207.26</strain>
    </source>
</reference>
<proteinExistence type="inferred from homology"/>
<dbReference type="InterPro" id="IPR013149">
    <property type="entry name" value="ADH-like_C"/>
</dbReference>
<dbReference type="Proteomes" id="UP000800200">
    <property type="component" value="Unassembled WGS sequence"/>
</dbReference>
<dbReference type="Gene3D" id="3.90.180.10">
    <property type="entry name" value="Medium-chain alcohol dehydrogenases, catalytic domain"/>
    <property type="match status" value="1"/>
</dbReference>
<dbReference type="PANTHER" id="PTHR42940:SF8">
    <property type="entry name" value="VACUOLAR PROTEIN SORTING-ASSOCIATED PROTEIN 11"/>
    <property type="match status" value="1"/>
</dbReference>
<evidence type="ECO:0000313" key="8">
    <source>
        <dbReference type="EMBL" id="KAF2195364.1"/>
    </source>
</evidence>
<evidence type="ECO:0000256" key="1">
    <source>
        <dbReference type="ARBA" id="ARBA00001947"/>
    </source>
</evidence>
<dbReference type="EMBL" id="ML994610">
    <property type="protein sequence ID" value="KAF2195364.1"/>
    <property type="molecule type" value="Genomic_DNA"/>
</dbReference>
<keyword evidence="5" id="KW-0560">Oxidoreductase</keyword>
<feature type="domain" description="Enoyl reductase (ER)" evidence="7">
    <location>
        <begin position="18"/>
        <end position="353"/>
    </location>
</feature>
<evidence type="ECO:0000259" key="7">
    <source>
        <dbReference type="SMART" id="SM00829"/>
    </source>
</evidence>